<name>A0ABX2AWY3_9BACT</name>
<protein>
    <recommendedName>
        <fullName evidence="3">Phage protein</fullName>
    </recommendedName>
</protein>
<dbReference type="EMBL" id="JABKKE010000036">
    <property type="protein sequence ID" value="NPE15297.1"/>
    <property type="molecule type" value="Genomic_DNA"/>
</dbReference>
<keyword evidence="2" id="KW-1185">Reference proteome</keyword>
<gene>
    <name evidence="1" type="ORF">HPS55_13380</name>
</gene>
<feature type="non-terminal residue" evidence="1">
    <location>
        <position position="73"/>
    </location>
</feature>
<reference evidence="1 2" key="1">
    <citation type="submission" date="2020-05" db="EMBL/GenBank/DDBJ databases">
        <title>Distinct polysaccharide utilization as determinants for interspecies competition between intestinal Prevotella spp.</title>
        <authorList>
            <person name="Galvez E.J.C."/>
            <person name="Iljazovic A."/>
            <person name="Strowig T."/>
        </authorList>
    </citation>
    <scope>NUCLEOTIDE SEQUENCE [LARGE SCALE GENOMIC DNA]</scope>
    <source>
        <strain evidence="1 2">PROD</strain>
    </source>
</reference>
<proteinExistence type="predicted"/>
<sequence>MIKSLINRLLCREIQNVETRIYDWLTAIDNKETVPSEITAFNIGIFEQDEGYSIYLTGSEEYDADGDDWACDV</sequence>
<dbReference type="Proteomes" id="UP001193734">
    <property type="component" value="Unassembled WGS sequence"/>
</dbReference>
<accession>A0ABX2AWY3</accession>
<evidence type="ECO:0000313" key="2">
    <source>
        <dbReference type="Proteomes" id="UP001193734"/>
    </source>
</evidence>
<evidence type="ECO:0000313" key="1">
    <source>
        <dbReference type="EMBL" id="NPE15297.1"/>
    </source>
</evidence>
<evidence type="ECO:0008006" key="3">
    <source>
        <dbReference type="Google" id="ProtNLM"/>
    </source>
</evidence>
<organism evidence="1 2">
    <name type="scientific">Xylanibacter rodentium</name>
    <dbReference type="NCBI Taxonomy" id="2736289"/>
    <lineage>
        <taxon>Bacteria</taxon>
        <taxon>Pseudomonadati</taxon>
        <taxon>Bacteroidota</taxon>
        <taxon>Bacteroidia</taxon>
        <taxon>Bacteroidales</taxon>
        <taxon>Prevotellaceae</taxon>
        <taxon>Xylanibacter</taxon>
    </lineage>
</organism>
<comment type="caution">
    <text evidence="1">The sequence shown here is derived from an EMBL/GenBank/DDBJ whole genome shotgun (WGS) entry which is preliminary data.</text>
</comment>